<feature type="compositionally biased region" description="Pro residues" evidence="5">
    <location>
        <begin position="421"/>
        <end position="433"/>
    </location>
</feature>
<feature type="signal peptide" evidence="7">
    <location>
        <begin position="1"/>
        <end position="18"/>
    </location>
</feature>
<protein>
    <recommendedName>
        <fullName evidence="10">Major royal jelly protein</fullName>
    </recommendedName>
</protein>
<evidence type="ECO:0000256" key="6">
    <source>
        <dbReference type="SAM" id="Phobius"/>
    </source>
</evidence>
<dbReference type="Gene3D" id="2.120.10.30">
    <property type="entry name" value="TolB, C-terminal domain"/>
    <property type="match status" value="1"/>
</dbReference>
<dbReference type="GO" id="GO:0005576">
    <property type="term" value="C:extracellular region"/>
    <property type="evidence" value="ECO:0007669"/>
    <property type="project" value="UniProtKB-SubCell"/>
</dbReference>
<dbReference type="InterPro" id="IPR017996">
    <property type="entry name" value="MRJP/yellow-related"/>
</dbReference>
<dbReference type="EMBL" id="OU900096">
    <property type="protein sequence ID" value="CAG9860679.1"/>
    <property type="molecule type" value="Genomic_DNA"/>
</dbReference>
<keyword evidence="9" id="KW-1185">Reference proteome</keyword>
<feature type="compositionally biased region" description="Low complexity" evidence="5">
    <location>
        <begin position="454"/>
        <end position="469"/>
    </location>
</feature>
<evidence type="ECO:0000256" key="3">
    <source>
        <dbReference type="ARBA" id="ARBA00022525"/>
    </source>
</evidence>
<reference evidence="8" key="1">
    <citation type="submission" date="2022-01" db="EMBL/GenBank/DDBJ databases">
        <authorList>
            <person name="King R."/>
        </authorList>
    </citation>
    <scope>NUCLEOTIDE SEQUENCE</scope>
</reference>
<evidence type="ECO:0000256" key="2">
    <source>
        <dbReference type="ARBA" id="ARBA00009127"/>
    </source>
</evidence>
<name>A0A9N9XPE7_PHYSR</name>
<evidence type="ECO:0000256" key="4">
    <source>
        <dbReference type="ARBA" id="ARBA00022729"/>
    </source>
</evidence>
<keyword evidence="6" id="KW-0472">Membrane</keyword>
<evidence type="ECO:0000256" key="1">
    <source>
        <dbReference type="ARBA" id="ARBA00004613"/>
    </source>
</evidence>
<feature type="compositionally biased region" description="Acidic residues" evidence="5">
    <location>
        <begin position="488"/>
        <end position="506"/>
    </location>
</feature>
<dbReference type="SUPFAM" id="SSF101898">
    <property type="entry name" value="NHL repeat"/>
    <property type="match status" value="1"/>
</dbReference>
<gene>
    <name evidence="8" type="ORF">PHYEVI_LOCUS7028</name>
</gene>
<accession>A0A9N9XPE7</accession>
<feature type="compositionally biased region" description="Polar residues" evidence="5">
    <location>
        <begin position="470"/>
        <end position="481"/>
    </location>
</feature>
<keyword evidence="6" id="KW-0812">Transmembrane</keyword>
<evidence type="ECO:0000313" key="8">
    <source>
        <dbReference type="EMBL" id="CAG9860679.1"/>
    </source>
</evidence>
<dbReference type="FunFam" id="2.120.10.30:FF:000045">
    <property type="entry name" value="Blast:Protein yellow"/>
    <property type="match status" value="1"/>
</dbReference>
<feature type="region of interest" description="Disordered" evidence="5">
    <location>
        <begin position="421"/>
        <end position="567"/>
    </location>
</feature>
<comment type="similarity">
    <text evidence="2">Belongs to the major royal jelly protein family.</text>
</comment>
<proteinExistence type="inferred from homology"/>
<feature type="transmembrane region" description="Helical" evidence="6">
    <location>
        <begin position="577"/>
        <end position="596"/>
    </location>
</feature>
<keyword evidence="6" id="KW-1133">Transmembrane helix</keyword>
<keyword evidence="4 7" id="KW-0732">Signal</keyword>
<dbReference type="PRINTS" id="PR01366">
    <property type="entry name" value="ROYALJELLY"/>
</dbReference>
<evidence type="ECO:0000313" key="9">
    <source>
        <dbReference type="Proteomes" id="UP001153712"/>
    </source>
</evidence>
<feature type="chain" id="PRO_5040225318" description="Major royal jelly protein" evidence="7">
    <location>
        <begin position="19"/>
        <end position="600"/>
    </location>
</feature>
<dbReference type="InterPro" id="IPR011042">
    <property type="entry name" value="6-blade_b-propeller_TolB-like"/>
</dbReference>
<dbReference type="OrthoDB" id="9977471at2759"/>
<organism evidence="8 9">
    <name type="scientific">Phyllotreta striolata</name>
    <name type="common">Striped flea beetle</name>
    <name type="synonym">Crioceris striolata</name>
    <dbReference type="NCBI Taxonomy" id="444603"/>
    <lineage>
        <taxon>Eukaryota</taxon>
        <taxon>Metazoa</taxon>
        <taxon>Ecdysozoa</taxon>
        <taxon>Arthropoda</taxon>
        <taxon>Hexapoda</taxon>
        <taxon>Insecta</taxon>
        <taxon>Pterygota</taxon>
        <taxon>Neoptera</taxon>
        <taxon>Endopterygota</taxon>
        <taxon>Coleoptera</taxon>
        <taxon>Polyphaga</taxon>
        <taxon>Cucujiformia</taxon>
        <taxon>Chrysomeloidea</taxon>
        <taxon>Chrysomelidae</taxon>
        <taxon>Galerucinae</taxon>
        <taxon>Alticini</taxon>
        <taxon>Phyllotreta</taxon>
    </lineage>
</organism>
<evidence type="ECO:0000256" key="7">
    <source>
        <dbReference type="SAM" id="SignalP"/>
    </source>
</evidence>
<evidence type="ECO:0000256" key="5">
    <source>
        <dbReference type="SAM" id="MobiDB-lite"/>
    </source>
</evidence>
<dbReference type="AlphaFoldDB" id="A0A9N9XPE7"/>
<sequence length="600" mass="66640">MHLRLFLLLAIAIASAAAEKFKVIREWKYLNFTWPSPELREAALADGSYVPENNIIAGIDYFDGYYYLTVPRMKSGVPATLARIPGGRPGKRDAHPPLEPFPSWEMNRAGDCEGFQNVQNLEIDPKGQAWIIDSGRTETLNHPVSRCPPKLVIYDVKNNATVTMYTFPENVVSRENNFLYDLVIDDTDGGYAYITDNSAKDPGIVVFSVKSHTSWKIRHPQSMRADPSAVTFRVNGVVINSPLNVAGVALGPKIHTSAERIVIDEDRELYYSPISSMNLFSINTSALRNEQRGLDNAEYKGDVKDYGRKASQSAGMIMDNKGVLYYTLLGTYSIAKWDSHTPFESKQRIISKDPKYLEWPNSFCVDSKGNLTVLVNRMNKFIYDRINVEEENFRLITSFIDAKGYLFNDNYEYGIDLNVTTPPPASSRPPEPEVLPGSDNDPYLVPHPIPEKPQTSSTTDETSQSTDQTMNSSSEVTQHTDNSTESSSEAEPEPTPEPEPEPEPTPEPEPGSPISMITSRPIQHSRPVTSAREPQTEPSAEPSSKPSGASSEATNTEPVTETPGAASSAHVKYASSWIAAIVTGFVGLTMFVSYWYTRFH</sequence>
<dbReference type="Proteomes" id="UP001153712">
    <property type="component" value="Chromosome 3"/>
</dbReference>
<evidence type="ECO:0008006" key="10">
    <source>
        <dbReference type="Google" id="ProtNLM"/>
    </source>
</evidence>
<dbReference type="Pfam" id="PF03022">
    <property type="entry name" value="MRJP"/>
    <property type="match status" value="1"/>
</dbReference>
<comment type="subcellular location">
    <subcellularLocation>
        <location evidence="1">Secreted</location>
    </subcellularLocation>
</comment>
<dbReference type="PANTHER" id="PTHR10009:SF18">
    <property type="entry name" value="PROTEIN YELLOW-LIKE PROTEIN"/>
    <property type="match status" value="1"/>
</dbReference>
<feature type="compositionally biased region" description="Polar residues" evidence="5">
    <location>
        <begin position="515"/>
        <end position="559"/>
    </location>
</feature>
<dbReference type="PANTHER" id="PTHR10009">
    <property type="entry name" value="PROTEIN YELLOW-RELATED"/>
    <property type="match status" value="1"/>
</dbReference>
<keyword evidence="3" id="KW-0964">Secreted</keyword>